<evidence type="ECO:0008006" key="2">
    <source>
        <dbReference type="Google" id="ProtNLM"/>
    </source>
</evidence>
<dbReference type="InterPro" id="IPR027417">
    <property type="entry name" value="P-loop_NTPase"/>
</dbReference>
<reference evidence="1" key="1">
    <citation type="submission" date="2021-01" db="EMBL/GenBank/DDBJ databases">
        <authorList>
            <person name="Corre E."/>
            <person name="Pelletier E."/>
            <person name="Niang G."/>
            <person name="Scheremetjew M."/>
            <person name="Finn R."/>
            <person name="Kale V."/>
            <person name="Holt S."/>
            <person name="Cochrane G."/>
            <person name="Meng A."/>
            <person name="Brown T."/>
            <person name="Cohen L."/>
        </authorList>
    </citation>
    <scope>NUCLEOTIDE SEQUENCE</scope>
    <source>
        <strain evidence="1">RCC927</strain>
    </source>
</reference>
<dbReference type="EMBL" id="HBHY01003673">
    <property type="protein sequence ID" value="CAE0129195.1"/>
    <property type="molecule type" value="Transcribed_RNA"/>
</dbReference>
<gene>
    <name evidence="1" type="ORF">PSIN1315_LOCUS2410</name>
</gene>
<organism evidence="1">
    <name type="scientific">Prasinoderma singulare</name>
    <dbReference type="NCBI Taxonomy" id="676789"/>
    <lineage>
        <taxon>Eukaryota</taxon>
        <taxon>Viridiplantae</taxon>
        <taxon>Prasinodermophyta</taxon>
        <taxon>Prasinodermophyceae</taxon>
        <taxon>Prasinodermales</taxon>
        <taxon>Prasinodermaceae</taxon>
        <taxon>Prasinoderma</taxon>
    </lineage>
</organism>
<dbReference type="SUPFAM" id="SSF52540">
    <property type="entry name" value="P-loop containing nucleoside triphosphate hydrolases"/>
    <property type="match status" value="1"/>
</dbReference>
<protein>
    <recommendedName>
        <fullName evidence="2">ATP-dependent DNA helicase</fullName>
    </recommendedName>
</protein>
<sequence>MIDRLMTAALTGPGATGDTVFGGRLVILAGDFHQLPPVGAIPLHKLLIKKDVLGRVGNSTEARALALLRRFRRFGLSEQQRSVDPEHTRATTAMRSSGASVADLGRVAVVNMRDEAWRFAPIATISRVEMSVINARQAQNFARANNLPHIRWRLTQKRERVNLADEDYGNEPGLWFDFVPGAPAMMMENINPVHALANGTKCTLVSLIFAEGADDFMDMPALVRGGYTEIVLERPPHAVAVLVRGTAPPVDGTLDRGGGRFVVPVTRGYSTIKYTPFTMQSMLKGLRVELELKTHGVQLAFALTDYKLQGETLERLILCIGKTTAKPHLDLTKLYVLFTRVRRGDGLRTLRKLTLKELEWMATKEVPIELRAFDAGFDSDGMWDAALAKAAYEAEDARRSKGKGKGKDAAKK</sequence>
<proteinExistence type="predicted"/>
<name>A0A7S3F6F4_9VIRI</name>
<evidence type="ECO:0000313" key="1">
    <source>
        <dbReference type="EMBL" id="CAE0129195.1"/>
    </source>
</evidence>
<dbReference type="AlphaFoldDB" id="A0A7S3F6F4"/>
<accession>A0A7S3F6F4</accession>